<feature type="region of interest" description="Disordered" evidence="2">
    <location>
        <begin position="657"/>
        <end position="677"/>
    </location>
</feature>
<feature type="region of interest" description="Disordered" evidence="2">
    <location>
        <begin position="141"/>
        <end position="162"/>
    </location>
</feature>
<dbReference type="InterPro" id="IPR036875">
    <property type="entry name" value="Znf_CCHC_sf"/>
</dbReference>
<reference evidence="4" key="2">
    <citation type="submission" date="2022-01" db="EMBL/GenBank/DDBJ databases">
        <authorList>
            <person name="Yamashiro T."/>
            <person name="Shiraishi A."/>
            <person name="Satake H."/>
            <person name="Nakayama K."/>
        </authorList>
    </citation>
    <scope>NUCLEOTIDE SEQUENCE</scope>
</reference>
<dbReference type="EMBL" id="BQNB010018075">
    <property type="protein sequence ID" value="GJT70413.1"/>
    <property type="molecule type" value="Genomic_DNA"/>
</dbReference>
<organism evidence="4 5">
    <name type="scientific">Tanacetum coccineum</name>
    <dbReference type="NCBI Taxonomy" id="301880"/>
    <lineage>
        <taxon>Eukaryota</taxon>
        <taxon>Viridiplantae</taxon>
        <taxon>Streptophyta</taxon>
        <taxon>Embryophyta</taxon>
        <taxon>Tracheophyta</taxon>
        <taxon>Spermatophyta</taxon>
        <taxon>Magnoliopsida</taxon>
        <taxon>eudicotyledons</taxon>
        <taxon>Gunneridae</taxon>
        <taxon>Pentapetalae</taxon>
        <taxon>asterids</taxon>
        <taxon>campanulids</taxon>
        <taxon>Asterales</taxon>
        <taxon>Asteraceae</taxon>
        <taxon>Asteroideae</taxon>
        <taxon>Anthemideae</taxon>
        <taxon>Anthemidinae</taxon>
        <taxon>Tanacetum</taxon>
    </lineage>
</organism>
<reference evidence="4" key="1">
    <citation type="journal article" date="2022" name="Int. J. Mol. Sci.">
        <title>Draft Genome of Tanacetum Coccineum: Genomic Comparison of Closely Related Tanacetum-Family Plants.</title>
        <authorList>
            <person name="Yamashiro T."/>
            <person name="Shiraishi A."/>
            <person name="Nakayama K."/>
            <person name="Satake H."/>
        </authorList>
    </citation>
    <scope>NUCLEOTIDE SEQUENCE</scope>
</reference>
<sequence>MEIEEHNNGLCGLILPRTAVLGMNTICDNRFDRLLNSAHFLAMREDATLEKLTRQYLKEVVSKHGVPIIAKVGTVSYRLELLEKLSIVHSTFHVSKLKKCMADEPLALQLDEIKRTTKLNFIDEPVEIMGPWGKRSEAVFETTSKTPNSSPNDDKEGTPLSRYGSLYQPVAEKDTNNQSGSDEQLHQQVHDLVIHQPGHDESQSATPAVEEKNLRAMLIQTLRFPFSKMFLKIKLRKLFKEEEASKDINWINAMNNEMQALYENDTWELIDLPVGRKPIESKWVFKIMYMSTGEIERYKAMLVAKGFNQRERIDYEETFSPVAKMSTVTTECDVCLYLLVYVDDLVITGNFEFEIKKFKTFLNKKFKIKDLGELKYFLGIKVLRTKTGLCLNQRKYCLELLHEFGLLACRHVVTPLPENIVLAHKETDDDKYLLNITIYQNLSHFNIGLRVPKYLKLAPVSWKSKKQATLSKSLAEAEYKAMASATCEIAANPVMHEKTKQFDIDVHLVREKVASRLIKTKKVDYKSQVADILTKALGLKALDEGFSSKNYVRKFLKALHPKWRAKITAIEESKDLISLSLDELIGNLKVYEVIIKKDSEMVKGKSEQSRSLALKAKKESSDEDSSTSESEDEEYAMAVKEFKKFFKRRGRFVRQPCDEKKSFQRSRDDKNGKSKRKCFRCGDPNHLIGECPKIIKEPSLEERGV</sequence>
<feature type="non-terminal residue" evidence="4">
    <location>
        <position position="705"/>
    </location>
</feature>
<keyword evidence="1" id="KW-0479">Metal-binding</keyword>
<keyword evidence="1" id="KW-0862">Zinc</keyword>
<name>A0ABQ5G5E5_9ASTR</name>
<accession>A0ABQ5G5E5</accession>
<comment type="caution">
    <text evidence="4">The sequence shown here is derived from an EMBL/GenBank/DDBJ whole genome shotgun (WGS) entry which is preliminary data.</text>
</comment>
<evidence type="ECO:0000313" key="5">
    <source>
        <dbReference type="Proteomes" id="UP001151760"/>
    </source>
</evidence>
<feature type="compositionally biased region" description="Polar residues" evidence="2">
    <location>
        <begin position="141"/>
        <end position="151"/>
    </location>
</feature>
<dbReference type="PANTHER" id="PTHR11439:SF511">
    <property type="match status" value="1"/>
</dbReference>
<dbReference type="InterPro" id="IPR056924">
    <property type="entry name" value="SH3_Tf2-1"/>
</dbReference>
<feature type="region of interest" description="Disordered" evidence="2">
    <location>
        <begin position="608"/>
        <end position="632"/>
    </location>
</feature>
<dbReference type="Pfam" id="PF07727">
    <property type="entry name" value="RVT_2"/>
    <property type="match status" value="2"/>
</dbReference>
<feature type="domain" description="CCHC-type" evidence="3">
    <location>
        <begin position="676"/>
        <end position="693"/>
    </location>
</feature>
<keyword evidence="5" id="KW-1185">Reference proteome</keyword>
<evidence type="ECO:0000259" key="3">
    <source>
        <dbReference type="PROSITE" id="PS50158"/>
    </source>
</evidence>
<dbReference type="SUPFAM" id="SSF56672">
    <property type="entry name" value="DNA/RNA polymerases"/>
    <property type="match status" value="1"/>
</dbReference>
<evidence type="ECO:0000256" key="2">
    <source>
        <dbReference type="SAM" id="MobiDB-lite"/>
    </source>
</evidence>
<dbReference type="InterPro" id="IPR001878">
    <property type="entry name" value="Znf_CCHC"/>
</dbReference>
<dbReference type="Proteomes" id="UP001151760">
    <property type="component" value="Unassembled WGS sequence"/>
</dbReference>
<gene>
    <name evidence="4" type="ORF">Tco_1029699</name>
</gene>
<dbReference type="SUPFAM" id="SSF57756">
    <property type="entry name" value="Retrovirus zinc finger-like domains"/>
    <property type="match status" value="1"/>
</dbReference>
<feature type="compositionally biased region" description="Acidic residues" evidence="2">
    <location>
        <begin position="621"/>
        <end position="632"/>
    </location>
</feature>
<feature type="compositionally biased region" description="Basic and acidic residues" evidence="2">
    <location>
        <begin position="657"/>
        <end position="672"/>
    </location>
</feature>
<evidence type="ECO:0000256" key="1">
    <source>
        <dbReference type="PROSITE-ProRule" id="PRU00047"/>
    </source>
</evidence>
<protein>
    <submittedName>
        <fullName evidence="4">Zf-CCHC domain-containing protein</fullName>
    </submittedName>
</protein>
<dbReference type="PROSITE" id="PS50158">
    <property type="entry name" value="ZF_CCHC"/>
    <property type="match status" value="1"/>
</dbReference>
<dbReference type="InterPro" id="IPR013103">
    <property type="entry name" value="RVT_2"/>
</dbReference>
<dbReference type="CDD" id="cd09272">
    <property type="entry name" value="RNase_HI_RT_Ty1"/>
    <property type="match status" value="1"/>
</dbReference>
<keyword evidence="1" id="KW-0863">Zinc-finger</keyword>
<dbReference type="Pfam" id="PF24626">
    <property type="entry name" value="SH3_Tf2-1"/>
    <property type="match status" value="1"/>
</dbReference>
<proteinExistence type="predicted"/>
<dbReference type="InterPro" id="IPR043502">
    <property type="entry name" value="DNA/RNA_pol_sf"/>
</dbReference>
<dbReference type="PANTHER" id="PTHR11439">
    <property type="entry name" value="GAG-POL-RELATED RETROTRANSPOSON"/>
    <property type="match status" value="1"/>
</dbReference>
<evidence type="ECO:0000313" key="4">
    <source>
        <dbReference type="EMBL" id="GJT70413.1"/>
    </source>
</evidence>